<dbReference type="Proteomes" id="UP001500064">
    <property type="component" value="Unassembled WGS sequence"/>
</dbReference>
<evidence type="ECO:0000313" key="3">
    <source>
        <dbReference type="Proteomes" id="UP001500064"/>
    </source>
</evidence>
<evidence type="ECO:0000313" key="2">
    <source>
        <dbReference type="EMBL" id="GAA1666306.1"/>
    </source>
</evidence>
<evidence type="ECO:0000256" key="1">
    <source>
        <dbReference type="SAM" id="MobiDB-lite"/>
    </source>
</evidence>
<feature type="region of interest" description="Disordered" evidence="1">
    <location>
        <begin position="1"/>
        <end position="79"/>
    </location>
</feature>
<organism evidence="2 3">
    <name type="scientific">Nonomuraea maheshkhaliensis</name>
    <dbReference type="NCBI Taxonomy" id="419590"/>
    <lineage>
        <taxon>Bacteria</taxon>
        <taxon>Bacillati</taxon>
        <taxon>Actinomycetota</taxon>
        <taxon>Actinomycetes</taxon>
        <taxon>Streptosporangiales</taxon>
        <taxon>Streptosporangiaceae</taxon>
        <taxon>Nonomuraea</taxon>
    </lineage>
</organism>
<proteinExistence type="predicted"/>
<comment type="caution">
    <text evidence="2">The sequence shown here is derived from an EMBL/GenBank/DDBJ whole genome shotgun (WGS) entry which is preliminary data.</text>
</comment>
<gene>
    <name evidence="2" type="ORF">GCM10009733_074910</name>
</gene>
<reference evidence="3" key="1">
    <citation type="journal article" date="2019" name="Int. J. Syst. Evol. Microbiol.">
        <title>The Global Catalogue of Microorganisms (GCM) 10K type strain sequencing project: providing services to taxonomists for standard genome sequencing and annotation.</title>
        <authorList>
            <consortium name="The Broad Institute Genomics Platform"/>
            <consortium name="The Broad Institute Genome Sequencing Center for Infectious Disease"/>
            <person name="Wu L."/>
            <person name="Ma J."/>
        </authorList>
    </citation>
    <scope>NUCLEOTIDE SEQUENCE [LARGE SCALE GENOMIC DNA]</scope>
    <source>
        <strain evidence="3">JCM 13929</strain>
    </source>
</reference>
<protein>
    <recommendedName>
        <fullName evidence="4">DUF5709 domain-containing protein</fullName>
    </recommendedName>
</protein>
<evidence type="ECO:0008006" key="4">
    <source>
        <dbReference type="Google" id="ProtNLM"/>
    </source>
</evidence>
<feature type="compositionally biased region" description="Acidic residues" evidence="1">
    <location>
        <begin position="60"/>
        <end position="79"/>
    </location>
</feature>
<accession>A0ABP4S5Q4</accession>
<dbReference type="EMBL" id="BAAAMU010000075">
    <property type="protein sequence ID" value="GAA1666306.1"/>
    <property type="molecule type" value="Genomic_DNA"/>
</dbReference>
<sequence length="79" mass="8978">MSEMDIRGDERAYIEEEEAEVPIDEGELSIETPEADAAEQQRELGAQTGRLRRELPLDVDPADAADQDREVDLDDDDYR</sequence>
<feature type="compositionally biased region" description="Acidic residues" evidence="1">
    <location>
        <begin position="15"/>
        <end position="37"/>
    </location>
</feature>
<feature type="compositionally biased region" description="Basic and acidic residues" evidence="1">
    <location>
        <begin position="1"/>
        <end position="14"/>
    </location>
</feature>
<name>A0ABP4S5Q4_9ACTN</name>
<keyword evidence="3" id="KW-1185">Reference proteome</keyword>